<dbReference type="Proteomes" id="UP000192276">
    <property type="component" value="Unassembled WGS sequence"/>
</dbReference>
<evidence type="ECO:0000313" key="6">
    <source>
        <dbReference type="EMBL" id="OQP56343.1"/>
    </source>
</evidence>
<dbReference type="SUPFAM" id="SSF51419">
    <property type="entry name" value="PLP-binding barrel"/>
    <property type="match status" value="1"/>
</dbReference>
<evidence type="ECO:0000259" key="5">
    <source>
        <dbReference type="Pfam" id="PF01168"/>
    </source>
</evidence>
<evidence type="ECO:0000256" key="2">
    <source>
        <dbReference type="HAMAP-Rule" id="MF_02087"/>
    </source>
</evidence>
<dbReference type="NCBIfam" id="TIGR00044">
    <property type="entry name" value="YggS family pyridoxal phosphate-dependent enzyme"/>
    <property type="match status" value="1"/>
</dbReference>
<evidence type="ECO:0000256" key="1">
    <source>
        <dbReference type="ARBA" id="ARBA00022898"/>
    </source>
</evidence>
<dbReference type="STRING" id="550983.A4R26_25950"/>
<dbReference type="InterPro" id="IPR029066">
    <property type="entry name" value="PLP-binding_barrel"/>
</dbReference>
<sequence>MAVNTKAFLEINEQLQAQQVTLVAVSKIKPAGDIQELYDLGQRDFGENYVQELAEKHLLLPNDIRWHFIGHLQSNKVKYIAPFVHLIHGVDSYKLLLEIDKQARKFDRVIQCLLQVHVAQEETKFGFNEIELMEAMDAIHKYKLLNELRNVEVVGLMGMASFTDDVEQLRKEFKYLKLLFDGCADLPWNTQFNTLSMGMSGDFKLAIEEGSTMVRIGSLLFGARQ</sequence>
<dbReference type="GO" id="GO:0030170">
    <property type="term" value="F:pyridoxal phosphate binding"/>
    <property type="evidence" value="ECO:0007669"/>
    <property type="project" value="UniProtKB-UniRule"/>
</dbReference>
<comment type="cofactor">
    <cofactor evidence="3">
        <name>pyridoxal 5'-phosphate</name>
        <dbReference type="ChEBI" id="CHEBI:597326"/>
    </cofactor>
</comment>
<dbReference type="EMBL" id="LWBP01000200">
    <property type="protein sequence ID" value="OQP56343.1"/>
    <property type="molecule type" value="Genomic_DNA"/>
</dbReference>
<feature type="domain" description="Alanine racemase N-terminal" evidence="5">
    <location>
        <begin position="14"/>
        <end position="224"/>
    </location>
</feature>
<comment type="function">
    <text evidence="2">Pyridoxal 5'-phosphate (PLP)-binding protein, which is involved in PLP homeostasis.</text>
</comment>
<feature type="modified residue" description="N6-(pyridoxal phosphate)lysine" evidence="2 3">
    <location>
        <position position="27"/>
    </location>
</feature>
<comment type="similarity">
    <text evidence="2 4">Belongs to the pyridoxal phosphate-binding protein YggS/PROSC family.</text>
</comment>
<dbReference type="PANTHER" id="PTHR10146">
    <property type="entry name" value="PROLINE SYNTHETASE CO-TRANSCRIBED BACTERIAL HOMOLOG PROTEIN"/>
    <property type="match status" value="1"/>
</dbReference>
<organism evidence="6 7">
    <name type="scientific">Niastella populi</name>
    <dbReference type="NCBI Taxonomy" id="550983"/>
    <lineage>
        <taxon>Bacteria</taxon>
        <taxon>Pseudomonadati</taxon>
        <taxon>Bacteroidota</taxon>
        <taxon>Chitinophagia</taxon>
        <taxon>Chitinophagales</taxon>
        <taxon>Chitinophagaceae</taxon>
        <taxon>Niastella</taxon>
    </lineage>
</organism>
<proteinExistence type="inferred from homology"/>
<name>A0A1V9FD88_9BACT</name>
<dbReference type="PIRSF" id="PIRSF004848">
    <property type="entry name" value="YBL036c_PLPDEIII"/>
    <property type="match status" value="1"/>
</dbReference>
<evidence type="ECO:0000256" key="3">
    <source>
        <dbReference type="PIRSR" id="PIRSR004848-1"/>
    </source>
</evidence>
<gene>
    <name evidence="6" type="ORF">A4R26_25950</name>
</gene>
<dbReference type="HAMAP" id="MF_02087">
    <property type="entry name" value="PLP_homeostasis"/>
    <property type="match status" value="1"/>
</dbReference>
<evidence type="ECO:0000256" key="4">
    <source>
        <dbReference type="RuleBase" id="RU004514"/>
    </source>
</evidence>
<keyword evidence="7" id="KW-1185">Reference proteome</keyword>
<dbReference type="Pfam" id="PF01168">
    <property type="entry name" value="Ala_racemase_N"/>
    <property type="match status" value="1"/>
</dbReference>
<evidence type="ECO:0000313" key="7">
    <source>
        <dbReference type="Proteomes" id="UP000192276"/>
    </source>
</evidence>
<dbReference type="CDD" id="cd00635">
    <property type="entry name" value="PLPDE_III_YBL036c_like"/>
    <property type="match status" value="1"/>
</dbReference>
<protein>
    <recommendedName>
        <fullName evidence="2">Pyridoxal phosphate homeostasis protein</fullName>
        <shortName evidence="2">PLP homeostasis protein</shortName>
    </recommendedName>
</protein>
<dbReference type="PANTHER" id="PTHR10146:SF14">
    <property type="entry name" value="PYRIDOXAL PHOSPHATE HOMEOSTASIS PROTEIN"/>
    <property type="match status" value="1"/>
</dbReference>
<dbReference type="FunFam" id="3.20.20.10:FF:000018">
    <property type="entry name" value="Pyridoxal phosphate homeostasis protein"/>
    <property type="match status" value="1"/>
</dbReference>
<keyword evidence="1 2" id="KW-0663">Pyridoxal phosphate</keyword>
<accession>A0A1V9FD88</accession>
<dbReference type="InterPro" id="IPR011078">
    <property type="entry name" value="PyrdxlP_homeostasis"/>
</dbReference>
<dbReference type="PROSITE" id="PS01211">
    <property type="entry name" value="UPF0001"/>
    <property type="match status" value="1"/>
</dbReference>
<reference evidence="7" key="1">
    <citation type="submission" date="2016-04" db="EMBL/GenBank/DDBJ databases">
        <authorList>
            <person name="Chen L."/>
            <person name="Zhuang W."/>
            <person name="Wang G."/>
        </authorList>
    </citation>
    <scope>NUCLEOTIDE SEQUENCE [LARGE SCALE GENOMIC DNA]</scope>
    <source>
        <strain evidence="7">208</strain>
    </source>
</reference>
<dbReference type="RefSeq" id="WP_081168961.1">
    <property type="nucleotide sequence ID" value="NZ_LWBP01000200.1"/>
</dbReference>
<dbReference type="AlphaFoldDB" id="A0A1V9FD88"/>
<dbReference type="Gene3D" id="3.20.20.10">
    <property type="entry name" value="Alanine racemase"/>
    <property type="match status" value="1"/>
</dbReference>
<comment type="caution">
    <text evidence="6">The sequence shown here is derived from an EMBL/GenBank/DDBJ whole genome shotgun (WGS) entry which is preliminary data.</text>
</comment>
<dbReference type="InterPro" id="IPR001608">
    <property type="entry name" value="Ala_racemase_N"/>
</dbReference>
<dbReference type="OrthoDB" id="9804072at2"/>